<proteinExistence type="predicted"/>
<reference evidence="2" key="1">
    <citation type="journal article" date="2019" name="Int. J. Syst. Evol. Microbiol.">
        <title>The Global Catalogue of Microorganisms (GCM) 10K type strain sequencing project: providing services to taxonomists for standard genome sequencing and annotation.</title>
        <authorList>
            <consortium name="The Broad Institute Genomics Platform"/>
            <consortium name="The Broad Institute Genome Sequencing Center for Infectious Disease"/>
            <person name="Wu L."/>
            <person name="Ma J."/>
        </authorList>
    </citation>
    <scope>NUCLEOTIDE SEQUENCE [LARGE SCALE GENOMIC DNA]</scope>
    <source>
        <strain evidence="2">KCTC 42585</strain>
    </source>
</reference>
<dbReference type="SUPFAM" id="SSF55144">
    <property type="entry name" value="LigT-like"/>
    <property type="match status" value="1"/>
</dbReference>
<dbReference type="Gene3D" id="3.90.1140.10">
    <property type="entry name" value="Cyclic phosphodiesterase"/>
    <property type="match status" value="1"/>
</dbReference>
<protein>
    <submittedName>
        <fullName evidence="1">2'-5' RNA ligase family protein</fullName>
    </submittedName>
</protein>
<dbReference type="InterPro" id="IPR009097">
    <property type="entry name" value="Cyclic_Pdiesterase"/>
</dbReference>
<dbReference type="GO" id="GO:0016874">
    <property type="term" value="F:ligase activity"/>
    <property type="evidence" value="ECO:0007669"/>
    <property type="project" value="UniProtKB-KW"/>
</dbReference>
<dbReference type="PANTHER" id="PTHR40037:SF1">
    <property type="entry name" value="PHOSPHOESTERASE SAOUHSC_00951-RELATED"/>
    <property type="match status" value="1"/>
</dbReference>
<dbReference type="RefSeq" id="WP_380753414.1">
    <property type="nucleotide sequence ID" value="NZ_JBHULT010000010.1"/>
</dbReference>
<dbReference type="EMBL" id="JBHULT010000010">
    <property type="protein sequence ID" value="MFD2518744.1"/>
    <property type="molecule type" value="Genomic_DNA"/>
</dbReference>
<keyword evidence="1" id="KW-0436">Ligase</keyword>
<organism evidence="1 2">
    <name type="scientific">Salinimicrobium flavum</name>
    <dbReference type="NCBI Taxonomy" id="1737065"/>
    <lineage>
        <taxon>Bacteria</taxon>
        <taxon>Pseudomonadati</taxon>
        <taxon>Bacteroidota</taxon>
        <taxon>Flavobacteriia</taxon>
        <taxon>Flavobacteriales</taxon>
        <taxon>Flavobacteriaceae</taxon>
        <taxon>Salinimicrobium</taxon>
    </lineage>
</organism>
<evidence type="ECO:0000313" key="1">
    <source>
        <dbReference type="EMBL" id="MFD2518744.1"/>
    </source>
</evidence>
<gene>
    <name evidence="1" type="ORF">ACFSTG_12615</name>
</gene>
<comment type="caution">
    <text evidence="1">The sequence shown here is derived from an EMBL/GenBank/DDBJ whole genome shotgun (WGS) entry which is preliminary data.</text>
</comment>
<keyword evidence="2" id="KW-1185">Reference proteome</keyword>
<dbReference type="InterPro" id="IPR050580">
    <property type="entry name" value="2H_phosphoesterase_YjcG-like"/>
</dbReference>
<name>A0ABW5IYH1_9FLAO</name>
<dbReference type="Pfam" id="PF13563">
    <property type="entry name" value="2_5_RNA_ligase2"/>
    <property type="match status" value="1"/>
</dbReference>
<dbReference type="PANTHER" id="PTHR40037">
    <property type="entry name" value="PHOSPHOESTERASE YJCG-RELATED"/>
    <property type="match status" value="1"/>
</dbReference>
<sequence length="181" mass="21314">MDLYFFAILPNMELQERVQQIKLDLKEKYGVKHALKLPAHITLQPPFRMDCGLEKDLFEELDEFTQNQEFLKVQLSGFGAFPPRVIFIPVVHHESLSELRKQFLKILYRHIPPEEKGINPNFHPHITLATRDLLPETFKPAWLELRSKEFSASFLAEGFSLLKHNGKNWDLYRQFPFHKTG</sequence>
<evidence type="ECO:0000313" key="2">
    <source>
        <dbReference type="Proteomes" id="UP001597468"/>
    </source>
</evidence>
<dbReference type="Proteomes" id="UP001597468">
    <property type="component" value="Unassembled WGS sequence"/>
</dbReference>
<accession>A0ABW5IYH1</accession>